<accession>A0A6J6DA77</accession>
<feature type="transmembrane region" description="Helical" evidence="1">
    <location>
        <begin position="96"/>
        <end position="113"/>
    </location>
</feature>
<dbReference type="GO" id="GO:0008654">
    <property type="term" value="P:phospholipid biosynthetic process"/>
    <property type="evidence" value="ECO:0007669"/>
    <property type="project" value="InterPro"/>
</dbReference>
<keyword evidence="1" id="KW-0812">Transmembrane</keyword>
<dbReference type="Pfam" id="PF01066">
    <property type="entry name" value="CDP-OH_P_transf"/>
    <property type="match status" value="1"/>
</dbReference>
<keyword evidence="1" id="KW-1133">Transmembrane helix</keyword>
<sequence>MIALFLLSDLFDGTIARLSGSNGTRFGALLDSTLDRISDAVVIIALIFWSVENERDWLVPLIASLLLGFLISYIKARAEGLGIPCEVGVAERAERLIVLLTATGLYGLGVTTAMDVGLWFLVAINAVTVAQRFYVVMRDA</sequence>
<dbReference type="EMBL" id="CAEZTJ010000010">
    <property type="protein sequence ID" value="CAB4560762.1"/>
    <property type="molecule type" value="Genomic_DNA"/>
</dbReference>
<protein>
    <submittedName>
        <fullName evidence="2">Unannotated protein</fullName>
    </submittedName>
</protein>
<evidence type="ECO:0000256" key="1">
    <source>
        <dbReference type="SAM" id="Phobius"/>
    </source>
</evidence>
<reference evidence="2" key="1">
    <citation type="submission" date="2020-05" db="EMBL/GenBank/DDBJ databases">
        <authorList>
            <person name="Chiriac C."/>
            <person name="Salcher M."/>
            <person name="Ghai R."/>
            <person name="Kavagutti S V."/>
        </authorList>
    </citation>
    <scope>NUCLEOTIDE SEQUENCE</scope>
</reference>
<proteinExistence type="predicted"/>
<gene>
    <name evidence="2" type="ORF">UFOPK1650_00155</name>
</gene>
<dbReference type="AlphaFoldDB" id="A0A6J6DA77"/>
<name>A0A6J6DA77_9ZZZZ</name>
<dbReference type="InterPro" id="IPR043130">
    <property type="entry name" value="CDP-OH_PTrfase_TM_dom"/>
</dbReference>
<dbReference type="GO" id="GO:0016020">
    <property type="term" value="C:membrane"/>
    <property type="evidence" value="ECO:0007669"/>
    <property type="project" value="InterPro"/>
</dbReference>
<organism evidence="2">
    <name type="scientific">freshwater metagenome</name>
    <dbReference type="NCBI Taxonomy" id="449393"/>
    <lineage>
        <taxon>unclassified sequences</taxon>
        <taxon>metagenomes</taxon>
        <taxon>ecological metagenomes</taxon>
    </lineage>
</organism>
<dbReference type="GO" id="GO:0016780">
    <property type="term" value="F:phosphotransferase activity, for other substituted phosphate groups"/>
    <property type="evidence" value="ECO:0007669"/>
    <property type="project" value="InterPro"/>
</dbReference>
<feature type="transmembrane region" description="Helical" evidence="1">
    <location>
        <begin position="57"/>
        <end position="76"/>
    </location>
</feature>
<dbReference type="Gene3D" id="1.20.120.1760">
    <property type="match status" value="1"/>
</dbReference>
<evidence type="ECO:0000313" key="2">
    <source>
        <dbReference type="EMBL" id="CAB4560762.1"/>
    </source>
</evidence>
<dbReference type="InterPro" id="IPR000462">
    <property type="entry name" value="CDP-OH_P_trans"/>
</dbReference>
<keyword evidence="1" id="KW-0472">Membrane</keyword>
<feature type="transmembrane region" description="Helical" evidence="1">
    <location>
        <begin position="119"/>
        <end position="137"/>
    </location>
</feature>